<dbReference type="OMA" id="HTTHEAR"/>
<protein>
    <recommendedName>
        <fullName evidence="4">Zinc knuckle CX2CX3GHX4C domain-containing protein</fullName>
    </recommendedName>
</protein>
<feature type="region of interest" description="Disordered" evidence="1">
    <location>
        <begin position="524"/>
        <end position="563"/>
    </location>
</feature>
<feature type="compositionally biased region" description="Polar residues" evidence="1">
    <location>
        <begin position="333"/>
        <end position="352"/>
    </location>
</feature>
<feature type="region of interest" description="Disordered" evidence="1">
    <location>
        <begin position="333"/>
        <end position="372"/>
    </location>
</feature>
<evidence type="ECO:0000313" key="2">
    <source>
        <dbReference type="EMBL" id="EFY93452.1"/>
    </source>
</evidence>
<dbReference type="Proteomes" id="UP000002499">
    <property type="component" value="Unassembled WGS sequence"/>
</dbReference>
<feature type="region of interest" description="Disordered" evidence="1">
    <location>
        <begin position="390"/>
        <end position="419"/>
    </location>
</feature>
<dbReference type="OrthoDB" id="5151375at2759"/>
<reference evidence="2 3" key="1">
    <citation type="journal article" date="2011" name="PLoS Genet.">
        <title>Genome sequencing and comparative transcriptomics of the model entomopathogenic fungi Metarhizium anisopliae and M. acridum.</title>
        <authorList>
            <person name="Gao Q."/>
            <person name="Jin K."/>
            <person name="Ying S.H."/>
            <person name="Zhang Y."/>
            <person name="Xiao G."/>
            <person name="Shang Y."/>
            <person name="Duan Z."/>
            <person name="Hu X."/>
            <person name="Xie X.Q."/>
            <person name="Zhou G."/>
            <person name="Peng G."/>
            <person name="Luo Z."/>
            <person name="Huang W."/>
            <person name="Wang B."/>
            <person name="Fang W."/>
            <person name="Wang S."/>
            <person name="Zhong Y."/>
            <person name="Ma L.J."/>
            <person name="St Leger R.J."/>
            <person name="Zhao G.P."/>
            <person name="Pei Y."/>
            <person name="Feng M.G."/>
            <person name="Xia Y."/>
            <person name="Wang C."/>
        </authorList>
    </citation>
    <scope>NUCLEOTIDE SEQUENCE [LARGE SCALE GENOMIC DNA]</scope>
    <source>
        <strain evidence="2 3">CQMa 102</strain>
    </source>
</reference>
<sequence>MCSHWSPRSIIIEMDSPDCTLDNLRRIVGFNGLRDFNDLGKMRLDTLHSRIRAVNNRLSRYNVISMCIIWLQTKALQAPFSTLPFETWCTALVDQRCKKEDVLNFWKYSLENIWLYHQRCDQGSKKLMNRLYGEIKSHLYQGQPSPDKKRAGGSSSYPQDAFLGKTMDNHWEPPPPAVFKHSAAAVRCAEKAVNLGWEPGKNRDGVSRHQTAKLSLDAELLRKRMYELRDLDKKRCQEEEAHEQAAQQEGILKNLEASKVPGGLSLTKPLAKDICRRCHTAGHAISNCPTINDSSWDPPPHPRYICAICGVSGSHYVWDCEWHRPNTQWSTYSKRNQSATESSTQVLSQVSPHPTEVMMGDLPTKPTPPKHSDDLFPSVNMEQSKLALRPRVPDGLDCGPRSRPSVSIKSEKSRQRSIPHHEFGRLSPWEEDKCDSLDEEGHVGETVDNEAGEVACQTADDFLSKFGLALKRKFNRTFSPEGLICLGNEPMTKKLRIDLEDGEVLDGSHLPSLLTSGTPIPGAKDIDGSFVLGPKPSGPSPSESTESMTSASSLGRSPSVHDLFPNREWEHTTHEARQTAMELWQSSSDKIELTTRAENEAPLVAVMLEGSHGAIDHSIAIEGNKNGAAAGGIAEGEEDDSISSITSLSGANKESEELDGVGHAAACKLHHNNGEAFCSASIEVKQVGDTTDPLVAAEDKKSNAASFGAVEEKEERSASATKTLVADEEVRGRSSIGQAIADSLHQSDVAIQPLDVSAKQDGSGYGLCEHIEALG</sequence>
<feature type="compositionally biased region" description="Basic and acidic residues" evidence="1">
    <location>
        <begin position="409"/>
        <end position="419"/>
    </location>
</feature>
<evidence type="ECO:0000256" key="1">
    <source>
        <dbReference type="SAM" id="MobiDB-lite"/>
    </source>
</evidence>
<proteinExistence type="predicted"/>
<evidence type="ECO:0000313" key="3">
    <source>
        <dbReference type="Proteomes" id="UP000002499"/>
    </source>
</evidence>
<feature type="region of interest" description="Disordered" evidence="1">
    <location>
        <begin position="139"/>
        <end position="168"/>
    </location>
</feature>
<dbReference type="STRING" id="655827.E9DSU2"/>
<accession>E9DSU2</accession>
<dbReference type="eggNOG" id="ENOG502RR6C">
    <property type="taxonomic scope" value="Eukaryota"/>
</dbReference>
<organism evidence="3">
    <name type="scientific">Metarhizium acridum (strain CQMa 102)</name>
    <dbReference type="NCBI Taxonomy" id="655827"/>
    <lineage>
        <taxon>Eukaryota</taxon>
        <taxon>Fungi</taxon>
        <taxon>Dikarya</taxon>
        <taxon>Ascomycota</taxon>
        <taxon>Pezizomycotina</taxon>
        <taxon>Sordariomycetes</taxon>
        <taxon>Hypocreomycetidae</taxon>
        <taxon>Hypocreales</taxon>
        <taxon>Clavicipitaceae</taxon>
        <taxon>Metarhizium</taxon>
    </lineage>
</organism>
<dbReference type="KEGG" id="maw:19245001"/>
<keyword evidence="3" id="KW-1185">Reference proteome</keyword>
<name>E9DSU2_METAQ</name>
<feature type="compositionally biased region" description="Low complexity" evidence="1">
    <location>
        <begin position="540"/>
        <end position="553"/>
    </location>
</feature>
<dbReference type="AlphaFoldDB" id="E9DSU2"/>
<gene>
    <name evidence="2" type="ORF">MAC_00690</name>
</gene>
<evidence type="ECO:0008006" key="4">
    <source>
        <dbReference type="Google" id="ProtNLM"/>
    </source>
</evidence>
<dbReference type="EMBL" id="GL698471">
    <property type="protein sequence ID" value="EFY93452.1"/>
    <property type="molecule type" value="Genomic_DNA"/>
</dbReference>
<dbReference type="GeneID" id="19245001"/>
<dbReference type="HOGENOM" id="CLU_396412_0_0_1"/>
<dbReference type="InParanoid" id="E9DSU2"/>